<name>A0A8J6H6W0_TENMO</name>
<comment type="subunit">
    <text evidence="9">Component of the Mediator complex.</text>
</comment>
<evidence type="ECO:0000313" key="14">
    <source>
        <dbReference type="EMBL" id="KAH0808831.1"/>
    </source>
</evidence>
<keyword evidence="4 9" id="KW-0678">Repressor</keyword>
<feature type="compositionally biased region" description="Low complexity" evidence="10">
    <location>
        <begin position="512"/>
        <end position="522"/>
    </location>
</feature>
<evidence type="ECO:0000256" key="9">
    <source>
        <dbReference type="RuleBase" id="RU364134"/>
    </source>
</evidence>
<feature type="domain" description="MID" evidence="13">
    <location>
        <begin position="1367"/>
        <end position="1626"/>
    </location>
</feature>
<feature type="compositionally biased region" description="Polar residues" evidence="10">
    <location>
        <begin position="455"/>
        <end position="469"/>
    </location>
</feature>
<keyword evidence="15" id="KW-1185">Reference proteome</keyword>
<evidence type="ECO:0000313" key="15">
    <source>
        <dbReference type="Proteomes" id="UP000719412"/>
    </source>
</evidence>
<dbReference type="Pfam" id="PF11597">
    <property type="entry name" value="Med13_N"/>
    <property type="match status" value="1"/>
</dbReference>
<evidence type="ECO:0000256" key="6">
    <source>
        <dbReference type="ARBA" id="ARBA00023159"/>
    </source>
</evidence>
<dbReference type="InterPro" id="IPR041285">
    <property type="entry name" value="MID_MedPIWI"/>
</dbReference>
<protein>
    <recommendedName>
        <fullName evidence="3 9">Mediator of RNA polymerase II transcription subunit 13</fullName>
    </recommendedName>
</protein>
<evidence type="ECO:0000256" key="10">
    <source>
        <dbReference type="SAM" id="MobiDB-lite"/>
    </source>
</evidence>
<evidence type="ECO:0000256" key="7">
    <source>
        <dbReference type="ARBA" id="ARBA00023163"/>
    </source>
</evidence>
<evidence type="ECO:0000256" key="4">
    <source>
        <dbReference type="ARBA" id="ARBA00022491"/>
    </source>
</evidence>
<feature type="compositionally biased region" description="Basic residues" evidence="10">
    <location>
        <begin position="472"/>
        <end position="484"/>
    </location>
</feature>
<evidence type="ECO:0000256" key="2">
    <source>
        <dbReference type="ARBA" id="ARBA00009354"/>
    </source>
</evidence>
<evidence type="ECO:0000259" key="12">
    <source>
        <dbReference type="Pfam" id="PF11597"/>
    </source>
</evidence>
<feature type="compositionally biased region" description="Pro residues" evidence="10">
    <location>
        <begin position="523"/>
        <end position="533"/>
    </location>
</feature>
<dbReference type="EMBL" id="JABDTM020028496">
    <property type="protein sequence ID" value="KAH0808831.1"/>
    <property type="molecule type" value="Genomic_DNA"/>
</dbReference>
<feature type="compositionally biased region" description="Polar residues" evidence="10">
    <location>
        <begin position="574"/>
        <end position="583"/>
    </location>
</feature>
<dbReference type="PANTHER" id="PTHR48249">
    <property type="entry name" value="MEDIATOR OF RNA POLYMERASE II TRANSCRIPTION SUBUNIT 13"/>
    <property type="match status" value="1"/>
</dbReference>
<keyword evidence="6 9" id="KW-0010">Activator</keyword>
<feature type="region of interest" description="Disordered" evidence="10">
    <location>
        <begin position="455"/>
        <end position="595"/>
    </location>
</feature>
<organism evidence="14 15">
    <name type="scientific">Tenebrio molitor</name>
    <name type="common">Yellow mealworm beetle</name>
    <dbReference type="NCBI Taxonomy" id="7067"/>
    <lineage>
        <taxon>Eukaryota</taxon>
        <taxon>Metazoa</taxon>
        <taxon>Ecdysozoa</taxon>
        <taxon>Arthropoda</taxon>
        <taxon>Hexapoda</taxon>
        <taxon>Insecta</taxon>
        <taxon>Pterygota</taxon>
        <taxon>Neoptera</taxon>
        <taxon>Endopterygota</taxon>
        <taxon>Coleoptera</taxon>
        <taxon>Polyphaga</taxon>
        <taxon>Cucujiformia</taxon>
        <taxon>Tenebrionidae</taxon>
        <taxon>Tenebrio</taxon>
    </lineage>
</organism>
<dbReference type="Pfam" id="PF06333">
    <property type="entry name" value="Med13_C"/>
    <property type="match status" value="1"/>
</dbReference>
<feature type="domain" description="Mediator complex subunit Med13 C-terminal" evidence="11">
    <location>
        <begin position="1664"/>
        <end position="2049"/>
    </location>
</feature>
<reference evidence="14" key="2">
    <citation type="submission" date="2021-08" db="EMBL/GenBank/DDBJ databases">
        <authorList>
            <person name="Eriksson T."/>
        </authorList>
    </citation>
    <scope>NUCLEOTIDE SEQUENCE</scope>
    <source>
        <strain evidence="14">Stoneville</strain>
        <tissue evidence="14">Whole head</tissue>
    </source>
</reference>
<evidence type="ECO:0000256" key="1">
    <source>
        <dbReference type="ARBA" id="ARBA00004123"/>
    </source>
</evidence>
<dbReference type="InterPro" id="IPR051139">
    <property type="entry name" value="Mediator_complx_sub13"/>
</dbReference>
<comment type="similarity">
    <text evidence="2 9">Belongs to the Mediator complex subunit 13 family.</text>
</comment>
<evidence type="ECO:0000259" key="11">
    <source>
        <dbReference type="Pfam" id="PF06333"/>
    </source>
</evidence>
<comment type="caution">
    <text evidence="14">The sequence shown here is derived from an EMBL/GenBank/DDBJ whole genome shotgun (WGS) entry which is preliminary data.</text>
</comment>
<reference evidence="14" key="1">
    <citation type="journal article" date="2020" name="J Insects Food Feed">
        <title>The yellow mealworm (Tenebrio molitor) genome: a resource for the emerging insects as food and feed industry.</title>
        <authorList>
            <person name="Eriksson T."/>
            <person name="Andere A."/>
            <person name="Kelstrup H."/>
            <person name="Emery V."/>
            <person name="Picard C."/>
        </authorList>
    </citation>
    <scope>NUCLEOTIDE SEQUENCE</scope>
    <source>
        <strain evidence="14">Stoneville</strain>
        <tissue evidence="14">Whole head</tissue>
    </source>
</reference>
<comment type="subcellular location">
    <subcellularLocation>
        <location evidence="1 9">Nucleus</location>
    </subcellularLocation>
</comment>
<dbReference type="GO" id="GO:0003713">
    <property type="term" value="F:transcription coactivator activity"/>
    <property type="evidence" value="ECO:0007669"/>
    <property type="project" value="TreeGrafter"/>
</dbReference>
<dbReference type="PANTHER" id="PTHR48249:SF3">
    <property type="entry name" value="MEDIATOR OF RNA POLYMERASE II TRANSCRIPTION SUBUNIT 13"/>
    <property type="match status" value="1"/>
</dbReference>
<feature type="region of interest" description="Disordered" evidence="10">
    <location>
        <begin position="768"/>
        <end position="811"/>
    </location>
</feature>
<keyword evidence="7 9" id="KW-0804">Transcription</keyword>
<feature type="compositionally biased region" description="Pro residues" evidence="10">
    <location>
        <begin position="1483"/>
        <end position="1492"/>
    </location>
</feature>
<keyword evidence="8 9" id="KW-0539">Nucleus</keyword>
<dbReference type="InterPro" id="IPR009401">
    <property type="entry name" value="Med13_C"/>
</dbReference>
<dbReference type="Proteomes" id="UP000719412">
    <property type="component" value="Unassembled WGS sequence"/>
</dbReference>
<evidence type="ECO:0000259" key="13">
    <source>
        <dbReference type="Pfam" id="PF18296"/>
    </source>
</evidence>
<feature type="compositionally biased region" description="Polar residues" evidence="10">
    <location>
        <begin position="1521"/>
        <end position="1530"/>
    </location>
</feature>
<dbReference type="InterPro" id="IPR021643">
    <property type="entry name" value="Mediator_Med13_N"/>
</dbReference>
<dbReference type="GO" id="GO:0016592">
    <property type="term" value="C:mediator complex"/>
    <property type="evidence" value="ECO:0007669"/>
    <property type="project" value="InterPro"/>
</dbReference>
<feature type="region of interest" description="Disordered" evidence="10">
    <location>
        <begin position="1913"/>
        <end position="1961"/>
    </location>
</feature>
<gene>
    <name evidence="14" type="ORF">GEV33_013959</name>
</gene>
<comment type="function">
    <text evidence="9">Component of the Mediator complex, a coactivator involved in regulated transcription of nearly all RNA polymerase II-dependent genes. Mediator functions as a bridge to convey information from gene-specific regulatory proteins to the basal RNA polymerase II transcription machinery. Mediator is recruited to promoters by direct interactions with regulatory proteins and serves as a scaffold for the assembly of a functional preinitiation complex with RNA polymerase II and the general transcription factors.</text>
</comment>
<dbReference type="GO" id="GO:0045944">
    <property type="term" value="P:positive regulation of transcription by RNA polymerase II"/>
    <property type="evidence" value="ECO:0007669"/>
    <property type="project" value="TreeGrafter"/>
</dbReference>
<proteinExistence type="inferred from homology"/>
<accession>A0A8J6H6W0</accession>
<sequence>MTPPMARMRRQTRFDLAKANRQQCEQGSWESGLSYECRSLLFKALHNLIERCLLSRDFIRLGKWFVQPYEGPRKNDYTMTHLSFSLAFFVHGESSVCASVDVRQHPPVRRLTRLHLQQAQSSTSGLKVILAPYGLAGTLTGQSFKSPDLTSRLLEDWSHFYPLDKSSSLTESSVVEVIVGGVKMKYPSCYVLVTDLDDNANSSVLNGTGVSPPNGLVKNGTRKFSPIAFELMILWSFEPDPVSDVSCRFSGSPVLIQTPPPSPVQINSRVPQPGPYSVSVEHTLTMSKDETAATVLPERVWQECIHGGPPGCNQPASNTPHEFTGQWDFVDPIKRANCTCSNERPDAQRKSGVCRVCSGVTSGGGFGSRASSPVWTLQLILSTNVLLISRSRHPRWAKIGLYSVLFFCSVSMVLLLKIYQEYERAKRSRVMNMCLVCTMRHCRCRKYVGSMTSNKWSTGSNTKTTNSPRPSKAVRGRVPFHRRSPVPAESDRCSGSYTPQGGPPSYPRTQESVAIPSVGSPPSVAPSPLPNPHSQPASVPPGDQTMPMLSPHPPTLLPSPAEKTHTPDQPPKSAESTANSPNSGPVDAKNEQQTNVASVPVLKRPILSIKEYESSLGEEEQTLEMLYDYSTLEAWLNHPVKRFKPDGKENKRYRIGKVDIYSMYNHNGVSLNNNELTNNINTKNQFIKQEIKQEAIENESMAPQMPPHGIKRPGDPYEFDEEGAGSACTIDGFKRGQAGVKEDPKDSKKIITGNLFTSEGLQPSYKDLDQIFDNSDDTSSDEAMQVQTPPGSTTLNHHEDNKRLSSHGGCPNMGILRPEELSKMFPTPPSLEHNPIASPCGQLDLPLPDYTDLGIVRTKQEIYPNMGSPQEEHIDDWSYVFKPPVICKMVGSSKYAPLTNLPSQSMPVVTLPSYCVYKPSWIQHSEKPLQQITPSSTTQPIPNSIPNNLHQNSFPPSPLHGGFRQPPPPYELPSPATSTASSYLNKNLNSVEPVPTPSVQRTPEANSLALNILLTDTASNIFRDHNFDSYAGVYLISSSCDKTHGVQQPNSPFPGACGMGQPPPYGGMLSPPHHQQQQMLVDEDGIRCSCGFSAVVNRRLAHGSGLFYEDEMEITGEGVCCRSPETVYSDLSVSGIAEDPGEKKKPSLLSFLVSTNSIKLDPSIDREQVDVLPHGLLELIREQCVFVPSTVNALCRAARYICTKPTVFSNSIHVLEYSDSNEVTTIALEQSRNTFDGLAVCKLEEGHQKHGSKSGMGFAVHRWPFLRASGPQCNQDIVRVMKSLQPLLQEAIQKKCQTRLWEAPSAVKGPLTWRQFHRLAGRGTDDRCEPQPIPSVVVGHDKDWLSLSPYAIQHWESLLLEPYSFARDVAYIVVAPDNDAILPRVRAFFKELSTAYEMCKLGRHSPITKVLRDGILRVGKTAKAKIGNEPVEDWFTLLGEGEVTDMLKLYAQVCKHHLAPHLQQVPMDKTLLDPPQESGDKPTPSPMPPPSTPDGGGQAVGADKAPSTPKSEQDGDGMKDSTPQSSTVSENPYDDDEREVPSVVVYLVEPFSLGSDQPELQRLACLALLRCFQSVLASVPENIRNNISVQIISLESIVELGKARERTRHSDHMRALSLNIFSQCRRLLIHSNNVKSLTGFGTAAMADLFLKSKDDKNRAAYKLYTPPYILAPMREKVEAVESFGKGSGDQASVLYLSYCLSEDQSWLLAVATDERGEIFETVTINIDIPNRSRRKKASARRIGLEKLMNFILGVMSQSVRPWRLVVGRLGRIGHGELKGWSWLLSRKNLLNASKNLKEICNQCSLMYPSSVPCILSACLVSLEPDSVLRLMPDQFTPDERFSQVSVNSQLSTPQDVSCTHILVFPTSATTQSSQTTFQEQHITPELGDDELFSAFAEDMPEGIDGMNDFNDIFNWTETGPGGGQSPTGSPRREESGLGSPNCGVNNGRQGSPFHCGATNSKGNETLEEVGTLLQQPLALGYYVSTAPTGRMPKWFWASCPHLEGICPAFLKNALHLHSPSIQQSSDDLFQQATVTSHPLDSQYTTDVLR</sequence>
<evidence type="ECO:0000256" key="3">
    <source>
        <dbReference type="ARBA" id="ARBA00019618"/>
    </source>
</evidence>
<evidence type="ECO:0000256" key="8">
    <source>
        <dbReference type="ARBA" id="ARBA00023242"/>
    </source>
</evidence>
<feature type="compositionally biased region" description="Polar residues" evidence="10">
    <location>
        <begin position="781"/>
        <end position="795"/>
    </location>
</feature>
<dbReference type="Pfam" id="PF18296">
    <property type="entry name" value="MID_MedPIWI"/>
    <property type="match status" value="1"/>
</dbReference>
<feature type="region of interest" description="Disordered" evidence="10">
    <location>
        <begin position="1465"/>
        <end position="1537"/>
    </location>
</feature>
<keyword evidence="5 9" id="KW-0805">Transcription regulation</keyword>
<evidence type="ECO:0000256" key="5">
    <source>
        <dbReference type="ARBA" id="ARBA00023015"/>
    </source>
</evidence>
<feature type="domain" description="Mediator complex subunit Med13 N-terminal" evidence="12">
    <location>
        <begin position="26"/>
        <end position="150"/>
    </location>
</feature>